<evidence type="ECO:0000313" key="3">
    <source>
        <dbReference type="Proteomes" id="UP000033121"/>
    </source>
</evidence>
<evidence type="ECO:0000259" key="1">
    <source>
        <dbReference type="Pfam" id="PF18962"/>
    </source>
</evidence>
<organism evidence="2 3">
    <name type="scientific">Flavihumibacter petaseus NBRC 106054</name>
    <dbReference type="NCBI Taxonomy" id="1220578"/>
    <lineage>
        <taxon>Bacteria</taxon>
        <taxon>Pseudomonadati</taxon>
        <taxon>Bacteroidota</taxon>
        <taxon>Chitinophagia</taxon>
        <taxon>Chitinophagales</taxon>
        <taxon>Chitinophagaceae</taxon>
        <taxon>Flavihumibacter</taxon>
    </lineage>
</organism>
<dbReference type="Proteomes" id="UP000033121">
    <property type="component" value="Unassembled WGS sequence"/>
</dbReference>
<proteinExistence type="predicted"/>
<accession>A0A0E9MW06</accession>
<gene>
    <name evidence="2" type="ORF">FPE01S_01_03220</name>
</gene>
<name>A0A0E9MW06_9BACT</name>
<dbReference type="RefSeq" id="WP_046367200.1">
    <property type="nucleotide sequence ID" value="NZ_BBWV01000001.1"/>
</dbReference>
<dbReference type="NCBIfam" id="TIGR04183">
    <property type="entry name" value="Por_Secre_tail"/>
    <property type="match status" value="1"/>
</dbReference>
<comment type="caution">
    <text evidence="2">The sequence shown here is derived from an EMBL/GenBank/DDBJ whole genome shotgun (WGS) entry which is preliminary data.</text>
</comment>
<dbReference type="EMBL" id="BBWV01000001">
    <property type="protein sequence ID" value="GAO41310.1"/>
    <property type="molecule type" value="Genomic_DNA"/>
</dbReference>
<reference evidence="2 3" key="1">
    <citation type="submission" date="2015-04" db="EMBL/GenBank/DDBJ databases">
        <title>Whole genome shotgun sequence of Flavihumibacter petaseus NBRC 106054.</title>
        <authorList>
            <person name="Miyazawa S."/>
            <person name="Hosoyama A."/>
            <person name="Hashimoto M."/>
            <person name="Noguchi M."/>
            <person name="Tsuchikane K."/>
            <person name="Ohji S."/>
            <person name="Yamazoe A."/>
            <person name="Ichikawa N."/>
            <person name="Kimura A."/>
            <person name="Fujita N."/>
        </authorList>
    </citation>
    <scope>NUCLEOTIDE SEQUENCE [LARGE SCALE GENOMIC DNA]</scope>
    <source>
        <strain evidence="2 3">NBRC 106054</strain>
    </source>
</reference>
<protein>
    <recommendedName>
        <fullName evidence="1">Secretion system C-terminal sorting domain-containing protein</fullName>
    </recommendedName>
</protein>
<dbReference type="STRING" id="1220578.FPE01S_01_03220"/>
<dbReference type="AlphaFoldDB" id="A0A0E9MW06"/>
<dbReference type="InterPro" id="IPR026444">
    <property type="entry name" value="Secre_tail"/>
</dbReference>
<sequence length="97" mass="11316">MVFAIEGMAQTSQPQPAAVRFYPNPAISQITFDFPRQYDKTYSFEVFNFLGKKVFEQKNVNPKTTIDLSQYFRGIYIYQLRDKTGKIVESGRFQVTK</sequence>
<keyword evidence="3" id="KW-1185">Reference proteome</keyword>
<evidence type="ECO:0000313" key="2">
    <source>
        <dbReference type="EMBL" id="GAO41310.1"/>
    </source>
</evidence>
<feature type="domain" description="Secretion system C-terminal sorting" evidence="1">
    <location>
        <begin position="22"/>
        <end position="88"/>
    </location>
</feature>
<dbReference type="Pfam" id="PF18962">
    <property type="entry name" value="Por_Secre_tail"/>
    <property type="match status" value="1"/>
</dbReference>